<organism evidence="3 4">
    <name type="scientific">Azospirillum thiophilum</name>
    <dbReference type="NCBI Taxonomy" id="528244"/>
    <lineage>
        <taxon>Bacteria</taxon>
        <taxon>Pseudomonadati</taxon>
        <taxon>Pseudomonadota</taxon>
        <taxon>Alphaproteobacteria</taxon>
        <taxon>Rhodospirillales</taxon>
        <taxon>Azospirillaceae</taxon>
        <taxon>Azospirillum</taxon>
    </lineage>
</organism>
<gene>
    <name evidence="3" type="ORF">AL072_30875</name>
</gene>
<protein>
    <recommendedName>
        <fullName evidence="2">Carboxymuconolactone decarboxylase-like domain-containing protein</fullName>
    </recommendedName>
</protein>
<dbReference type="KEGG" id="ati:AL072_30875"/>
<feature type="domain" description="Carboxymuconolactone decarboxylase-like" evidence="2">
    <location>
        <begin position="47"/>
        <end position="131"/>
    </location>
</feature>
<dbReference type="InterPro" id="IPR003779">
    <property type="entry name" value="CMD-like"/>
</dbReference>
<dbReference type="AlphaFoldDB" id="A0AAC8W5B6"/>
<name>A0AAC8W5B6_9PROT</name>
<evidence type="ECO:0000313" key="4">
    <source>
        <dbReference type="Proteomes" id="UP000069935"/>
    </source>
</evidence>
<dbReference type="PANTHER" id="PTHR33570:SF9">
    <property type="entry name" value="BLL4600 PROTEIN"/>
    <property type="match status" value="1"/>
</dbReference>
<dbReference type="Gene3D" id="1.20.1290.10">
    <property type="entry name" value="AhpD-like"/>
    <property type="match status" value="1"/>
</dbReference>
<dbReference type="Pfam" id="PF02627">
    <property type="entry name" value="CMD"/>
    <property type="match status" value="1"/>
</dbReference>
<sequence>MLVAASLLLTAGVSTMANAQSQPPASSVVAPAQQQSRAQQLMGDIAPKLAELTDDVLFGDIWERPGLAKRDRSLITVAALIALNRPDQLRSHIALARRNGVTEQEIVEAITQLAFYSGWPNAIAAVGVAREVFKR</sequence>
<dbReference type="EMBL" id="CP012406">
    <property type="protein sequence ID" value="ALG75312.1"/>
    <property type="molecule type" value="Genomic_DNA"/>
</dbReference>
<feature type="signal peptide" evidence="1">
    <location>
        <begin position="1"/>
        <end position="19"/>
    </location>
</feature>
<evidence type="ECO:0000313" key="3">
    <source>
        <dbReference type="EMBL" id="ALG75312.1"/>
    </source>
</evidence>
<dbReference type="SUPFAM" id="SSF69118">
    <property type="entry name" value="AhpD-like"/>
    <property type="match status" value="1"/>
</dbReference>
<dbReference type="Proteomes" id="UP000069935">
    <property type="component" value="Chromosome 6"/>
</dbReference>
<proteinExistence type="predicted"/>
<accession>A0AAC8W5B6</accession>
<dbReference type="InterPro" id="IPR029032">
    <property type="entry name" value="AhpD-like"/>
</dbReference>
<feature type="chain" id="PRO_5042167366" description="Carboxymuconolactone decarboxylase-like domain-containing protein" evidence="1">
    <location>
        <begin position="20"/>
        <end position="135"/>
    </location>
</feature>
<reference evidence="3 4" key="2">
    <citation type="journal article" date="2016" name="Genome Announc.">
        <title>Complete Genome Sequence of a Strain of Azospirillum thiophilum Isolated from a Sulfide Spring.</title>
        <authorList>
            <person name="Fomenkov A."/>
            <person name="Vincze T."/>
            <person name="Grabovich M."/>
            <person name="Anton B.P."/>
            <person name="Dubinina G."/>
            <person name="Orlova M."/>
            <person name="Belousova E."/>
            <person name="Roberts R.J."/>
        </authorList>
    </citation>
    <scope>NUCLEOTIDE SEQUENCE [LARGE SCALE GENOMIC DNA]</scope>
    <source>
        <strain evidence="3 4">BV-S</strain>
    </source>
</reference>
<evidence type="ECO:0000259" key="2">
    <source>
        <dbReference type="Pfam" id="PF02627"/>
    </source>
</evidence>
<dbReference type="GO" id="GO:0051920">
    <property type="term" value="F:peroxiredoxin activity"/>
    <property type="evidence" value="ECO:0007669"/>
    <property type="project" value="InterPro"/>
</dbReference>
<evidence type="ECO:0000256" key="1">
    <source>
        <dbReference type="SAM" id="SignalP"/>
    </source>
</evidence>
<keyword evidence="4" id="KW-1185">Reference proteome</keyword>
<reference evidence="4" key="1">
    <citation type="submission" date="2015-08" db="EMBL/GenBank/DDBJ databases">
        <title>Complete Genome Sequence of Azospirillum thiophilum BV-S.</title>
        <authorList>
            <person name="Fomenkov A."/>
            <person name="Vincze T."/>
            <person name="Grabovich M."/>
            <person name="Dubinina G."/>
            <person name="Orlova M."/>
            <person name="Belousova E."/>
            <person name="Roberts R.J."/>
        </authorList>
    </citation>
    <scope>NUCLEOTIDE SEQUENCE [LARGE SCALE GENOMIC DNA]</scope>
    <source>
        <strain evidence="4">BV-S</strain>
    </source>
</reference>
<dbReference type="PANTHER" id="PTHR33570">
    <property type="entry name" value="4-CARBOXYMUCONOLACTONE DECARBOXYLASE FAMILY PROTEIN"/>
    <property type="match status" value="1"/>
</dbReference>
<dbReference type="InterPro" id="IPR052512">
    <property type="entry name" value="4CMD/NDH-1_regulator"/>
</dbReference>
<keyword evidence="1" id="KW-0732">Signal</keyword>